<evidence type="ECO:0000313" key="6">
    <source>
        <dbReference type="EMBL" id="NML44250.1"/>
    </source>
</evidence>
<keyword evidence="7" id="KW-1185">Reference proteome</keyword>
<dbReference type="Pfam" id="PF22527">
    <property type="entry name" value="DEXQc_Suv3"/>
    <property type="match status" value="1"/>
</dbReference>
<evidence type="ECO:0000259" key="5">
    <source>
        <dbReference type="PROSITE" id="PS51194"/>
    </source>
</evidence>
<protein>
    <submittedName>
        <fullName evidence="6">Helicase</fullName>
    </submittedName>
</protein>
<dbReference type="GO" id="GO:0004386">
    <property type="term" value="F:helicase activity"/>
    <property type="evidence" value="ECO:0007669"/>
    <property type="project" value="UniProtKB-KW"/>
</dbReference>
<dbReference type="InterPro" id="IPR055206">
    <property type="entry name" value="DEXQc_SUV3"/>
</dbReference>
<dbReference type="Gene3D" id="3.40.50.300">
    <property type="entry name" value="P-loop containing nucleotide triphosphate hydrolases"/>
    <property type="match status" value="2"/>
</dbReference>
<dbReference type="Gene3D" id="1.20.58.1080">
    <property type="match status" value="1"/>
</dbReference>
<reference evidence="6 7" key="1">
    <citation type="submission" date="2020-04" db="EMBL/GenBank/DDBJ databases">
        <title>Ramlibacter sp. G-1-2-2 isolated from soil.</title>
        <authorList>
            <person name="Dahal R.H."/>
        </authorList>
    </citation>
    <scope>NUCLEOTIDE SEQUENCE [LARGE SCALE GENOMIC DNA]</scope>
    <source>
        <strain evidence="6 7">G-1-2-2</strain>
    </source>
</reference>
<dbReference type="InterPro" id="IPR050699">
    <property type="entry name" value="RNA-DNA_Helicase"/>
</dbReference>
<dbReference type="GO" id="GO:0005524">
    <property type="term" value="F:ATP binding"/>
    <property type="evidence" value="ECO:0007669"/>
    <property type="project" value="UniProtKB-KW"/>
</dbReference>
<dbReference type="SMART" id="SM00490">
    <property type="entry name" value="HELICc"/>
    <property type="match status" value="1"/>
</dbReference>
<feature type="domain" description="Helicase C-terminal" evidence="5">
    <location>
        <begin position="175"/>
        <end position="333"/>
    </location>
</feature>
<dbReference type="InterPro" id="IPR022192">
    <property type="entry name" value="SUV3_C"/>
</dbReference>
<dbReference type="CDD" id="cd18805">
    <property type="entry name" value="SF2_C_suv3"/>
    <property type="match status" value="1"/>
</dbReference>
<evidence type="ECO:0000256" key="1">
    <source>
        <dbReference type="ARBA" id="ARBA00022741"/>
    </source>
</evidence>
<dbReference type="SUPFAM" id="SSF52540">
    <property type="entry name" value="P-loop containing nucleoside triphosphate hydrolases"/>
    <property type="match status" value="1"/>
</dbReference>
<keyword evidence="2" id="KW-0378">Hydrolase</keyword>
<dbReference type="InterPro" id="IPR001650">
    <property type="entry name" value="Helicase_C-like"/>
</dbReference>
<proteinExistence type="predicted"/>
<dbReference type="Gene3D" id="1.20.272.40">
    <property type="match status" value="1"/>
</dbReference>
<comment type="caution">
    <text evidence="6">The sequence shown here is derived from an EMBL/GenBank/DDBJ whole genome shotgun (WGS) entry which is preliminary data.</text>
</comment>
<dbReference type="PROSITE" id="PS51194">
    <property type="entry name" value="HELICASE_CTER"/>
    <property type="match status" value="1"/>
</dbReference>
<dbReference type="Pfam" id="PF00271">
    <property type="entry name" value="Helicase_C"/>
    <property type="match status" value="1"/>
</dbReference>
<keyword evidence="3 6" id="KW-0347">Helicase</keyword>
<evidence type="ECO:0000256" key="2">
    <source>
        <dbReference type="ARBA" id="ARBA00022801"/>
    </source>
</evidence>
<gene>
    <name evidence="6" type="ORF">HHL11_10850</name>
</gene>
<dbReference type="PANTHER" id="PTHR12131">
    <property type="entry name" value="ATP-DEPENDENT RNA AND DNA HELICASE"/>
    <property type="match status" value="1"/>
</dbReference>
<dbReference type="PANTHER" id="PTHR12131:SF1">
    <property type="entry name" value="ATP-DEPENDENT RNA HELICASE SUPV3L1, MITOCHONDRIAL-RELATED"/>
    <property type="match status" value="1"/>
</dbReference>
<evidence type="ECO:0000313" key="7">
    <source>
        <dbReference type="Proteomes" id="UP000541185"/>
    </source>
</evidence>
<dbReference type="Pfam" id="PF12513">
    <property type="entry name" value="SUV3_C"/>
    <property type="match status" value="1"/>
</dbReference>
<organism evidence="6 7">
    <name type="scientific">Ramlibacter agri</name>
    <dbReference type="NCBI Taxonomy" id="2728837"/>
    <lineage>
        <taxon>Bacteria</taxon>
        <taxon>Pseudomonadati</taxon>
        <taxon>Pseudomonadota</taxon>
        <taxon>Betaproteobacteria</taxon>
        <taxon>Burkholderiales</taxon>
        <taxon>Comamonadaceae</taxon>
        <taxon>Ramlibacter</taxon>
    </lineage>
</organism>
<evidence type="ECO:0000256" key="3">
    <source>
        <dbReference type="ARBA" id="ARBA00022806"/>
    </source>
</evidence>
<dbReference type="Proteomes" id="UP000541185">
    <property type="component" value="Unassembled WGS sequence"/>
</dbReference>
<sequence length="500" mass="55555">MKDYPQAFPVARALDRTIHFRLGPTNSGKTHDALEALKKAASGVYLAPLRLLAMEIRDRLVAQGIPCNLLTGEEHDRMEGAQHTACTVEMMNPEHEVEVAVVDEIQMLLDPGRGWAWTSALVGAPARDVYVCGADTVHQRCVEVLDAIGERHETVVLERKTPLVLENGPVDSRRGRRHADAGLQPGDAVIAFSRKDVLTLSARYREQGLSVATIYGALAPEVRRTESERFASGEADVVVATDAIGMGLNLPVRRVIFSTVHKFDGVQTRALNAAEVQQIAGRAGRFGMHDEGRVSALDREDLPHVRRMLVEAQPRMRSALAIAPSPWHVDALAQLLGTQQVAPILSYFASRIAAKGSLFETAALEEQLGLARVVDRMAGKLALADKFTFSCAPISHDKENELAYFETCLLAFVKGRTLQLPRPAGWLRDREPGFLEEAEFLSKDVSLYAWLSYKFPQVYRDGEAVPELRERLSRYIERELLRQNGFGMTAKEAFRSRQRR</sequence>
<dbReference type="AlphaFoldDB" id="A0A848H4T6"/>
<keyword evidence="1" id="KW-0547">Nucleotide-binding</keyword>
<dbReference type="InterPro" id="IPR027417">
    <property type="entry name" value="P-loop_NTPase"/>
</dbReference>
<accession>A0A848H4T6</accession>
<keyword evidence="4" id="KW-0067">ATP-binding</keyword>
<evidence type="ECO:0000256" key="4">
    <source>
        <dbReference type="ARBA" id="ARBA00022840"/>
    </source>
</evidence>
<dbReference type="EMBL" id="JABBFX010000001">
    <property type="protein sequence ID" value="NML44250.1"/>
    <property type="molecule type" value="Genomic_DNA"/>
</dbReference>
<name>A0A848H4T6_9BURK</name>
<dbReference type="GO" id="GO:0016787">
    <property type="term" value="F:hydrolase activity"/>
    <property type="evidence" value="ECO:0007669"/>
    <property type="project" value="UniProtKB-KW"/>
</dbReference>